<dbReference type="PIRSF" id="PIRSF006305">
    <property type="entry name" value="Maf"/>
    <property type="match status" value="1"/>
</dbReference>
<dbReference type="Gene3D" id="3.90.950.10">
    <property type="match status" value="1"/>
</dbReference>
<dbReference type="Pfam" id="PF02545">
    <property type="entry name" value="Maf"/>
    <property type="match status" value="1"/>
</dbReference>
<evidence type="ECO:0000256" key="2">
    <source>
        <dbReference type="ARBA" id="ARBA00022801"/>
    </source>
</evidence>
<dbReference type="EMBL" id="CP058604">
    <property type="protein sequence ID" value="QLG70345.1"/>
    <property type="molecule type" value="Genomic_DNA"/>
</dbReference>
<dbReference type="RefSeq" id="XP_037142073.1">
    <property type="nucleotide sequence ID" value="XM_037286178.1"/>
</dbReference>
<proteinExistence type="inferred from homology"/>
<dbReference type="PANTHER" id="PTHR43213:SF5">
    <property type="entry name" value="BIFUNCTIONAL DTTP_UTP PYROPHOSPHATASE_METHYLTRANSFERASE PROTEIN-RELATED"/>
    <property type="match status" value="1"/>
</dbReference>
<dbReference type="InterPro" id="IPR029001">
    <property type="entry name" value="ITPase-like_fam"/>
</dbReference>
<dbReference type="InterPro" id="IPR003697">
    <property type="entry name" value="Maf-like"/>
</dbReference>
<keyword evidence="2" id="KW-0378">Hydrolase</keyword>
<reference evidence="3 4" key="1">
    <citation type="submission" date="2020-07" db="EMBL/GenBank/DDBJ databases">
        <title>The yeast mating-type switching endonuclease HO is a domesticated member of an unorthodox homing genetic element family.</title>
        <authorList>
            <person name="Coughlan A.Y."/>
            <person name="Lombardi L."/>
            <person name="Braun-Galleani S."/>
            <person name="Martos A.R."/>
            <person name="Galeote V."/>
            <person name="Bigey F."/>
            <person name="Dequin S."/>
            <person name="Byrne K.P."/>
            <person name="Wolfe K.H."/>
        </authorList>
    </citation>
    <scope>NUCLEOTIDE SEQUENCE [LARGE SCALE GENOMIC DNA]</scope>
    <source>
        <strain evidence="3 4">NRRL Y-6702</strain>
    </source>
</reference>
<organism evidence="3 4">
    <name type="scientific">Zygotorulaspora mrakii</name>
    <name type="common">Zygosaccharomyces mrakii</name>
    <dbReference type="NCBI Taxonomy" id="42260"/>
    <lineage>
        <taxon>Eukaryota</taxon>
        <taxon>Fungi</taxon>
        <taxon>Dikarya</taxon>
        <taxon>Ascomycota</taxon>
        <taxon>Saccharomycotina</taxon>
        <taxon>Saccharomycetes</taxon>
        <taxon>Saccharomycetales</taxon>
        <taxon>Saccharomycetaceae</taxon>
        <taxon>Zygotorulaspora</taxon>
    </lineage>
</organism>
<protein>
    <recommendedName>
        <fullName evidence="5">Septum formation protein Maf</fullName>
    </recommendedName>
</protein>
<keyword evidence="4" id="KW-1185">Reference proteome</keyword>
<dbReference type="GeneID" id="59233981"/>
<name>A0A7H9AVM6_ZYGMR</name>
<accession>A0A7H9AVM6</accession>
<dbReference type="AlphaFoldDB" id="A0A7H9AVM6"/>
<dbReference type="Proteomes" id="UP000509704">
    <property type="component" value="Chromosome 1"/>
</dbReference>
<evidence type="ECO:0000313" key="3">
    <source>
        <dbReference type="EMBL" id="QLG70345.1"/>
    </source>
</evidence>
<dbReference type="PANTHER" id="PTHR43213">
    <property type="entry name" value="BIFUNCTIONAL DTTP/UTP PYROPHOSPHATASE/METHYLTRANSFERASE PROTEIN-RELATED"/>
    <property type="match status" value="1"/>
</dbReference>
<dbReference type="KEGG" id="zmk:HG535_0A02840"/>
<dbReference type="OrthoDB" id="10267058at2759"/>
<evidence type="ECO:0000313" key="4">
    <source>
        <dbReference type="Proteomes" id="UP000509704"/>
    </source>
</evidence>
<dbReference type="NCBIfam" id="TIGR00172">
    <property type="entry name" value="maf"/>
    <property type="match status" value="1"/>
</dbReference>
<dbReference type="SUPFAM" id="SSF52972">
    <property type="entry name" value="ITPase-like"/>
    <property type="match status" value="1"/>
</dbReference>
<dbReference type="GO" id="GO:0047429">
    <property type="term" value="F:nucleoside triphosphate diphosphatase activity"/>
    <property type="evidence" value="ECO:0007669"/>
    <property type="project" value="InterPro"/>
</dbReference>
<evidence type="ECO:0000256" key="1">
    <source>
        <dbReference type="ARBA" id="ARBA00001968"/>
    </source>
</evidence>
<gene>
    <name evidence="3" type="ORF">HG535_0A02840</name>
</gene>
<comment type="cofactor">
    <cofactor evidence="1">
        <name>a divalent metal cation</name>
        <dbReference type="ChEBI" id="CHEBI:60240"/>
    </cofactor>
</comment>
<sequence length="227" mass="25641">MVSSHGSRISHTIASKFDIILASSSPRRYEILHDVMGIKELTLMKPSFAEDLDKSVYQDNPIGYVCDTSRCKAEGIVGDLKRMNCEQGKPKLVICADTVVIDSNNRIYEKPKSKEIQLQNLKNFCYSKGYSPLKVVTAVTIIRWKCEEDYQIRKTFHETTDIVCDDEIPLKLLEDYVDSEDGINVAGGFKIQGMSAMIIKKIDGDYYNVVGLPLNRTFMAIIHETSD</sequence>
<dbReference type="HAMAP" id="MF_00528">
    <property type="entry name" value="Maf"/>
    <property type="match status" value="1"/>
</dbReference>
<evidence type="ECO:0008006" key="5">
    <source>
        <dbReference type="Google" id="ProtNLM"/>
    </source>
</evidence>